<protein>
    <submittedName>
        <fullName evidence="2">GNAT family N-acetyltransferase</fullName>
    </submittedName>
</protein>
<dbReference type="GO" id="GO:0016747">
    <property type="term" value="F:acyltransferase activity, transferring groups other than amino-acyl groups"/>
    <property type="evidence" value="ECO:0007669"/>
    <property type="project" value="InterPro"/>
</dbReference>
<dbReference type="Pfam" id="PF00583">
    <property type="entry name" value="Acetyltransf_1"/>
    <property type="match status" value="1"/>
</dbReference>
<accession>A0A941EJ01</accession>
<dbReference type="RefSeq" id="WP_212521092.1">
    <property type="nucleotide sequence ID" value="NZ_JAGSOH010000108.1"/>
</dbReference>
<feature type="domain" description="N-acetyltransferase" evidence="1">
    <location>
        <begin position="1"/>
        <end position="152"/>
    </location>
</feature>
<dbReference type="EMBL" id="JAGSOH010000108">
    <property type="protein sequence ID" value="MBR7829959.1"/>
    <property type="molecule type" value="Genomic_DNA"/>
</dbReference>
<dbReference type="AlphaFoldDB" id="A0A941EJ01"/>
<dbReference type="PROSITE" id="PS51186">
    <property type="entry name" value="GNAT"/>
    <property type="match status" value="1"/>
</dbReference>
<evidence type="ECO:0000313" key="3">
    <source>
        <dbReference type="Proteomes" id="UP000676325"/>
    </source>
</evidence>
<dbReference type="SUPFAM" id="SSF55729">
    <property type="entry name" value="Acyl-CoA N-acyltransferases (Nat)"/>
    <property type="match status" value="1"/>
</dbReference>
<dbReference type="InterPro" id="IPR000182">
    <property type="entry name" value="GNAT_dom"/>
</dbReference>
<gene>
    <name evidence="2" type="ORF">KDK95_26895</name>
</gene>
<sequence>MRITELTERHAADIVTWRYPAPYRRYDLDGADPAYFLDPANGMFALVDEGDQLIGYRSFGPDGRVPGGAYDDAALDTGGGLRPELTGRGLGRRAIATGLAFGRERFAPRAYRVTVADFNARARRVVESLGFVRTSGFAAETDGSLFGIYLLE</sequence>
<dbReference type="Proteomes" id="UP000676325">
    <property type="component" value="Unassembled WGS sequence"/>
</dbReference>
<evidence type="ECO:0000313" key="2">
    <source>
        <dbReference type="EMBL" id="MBR7829959.1"/>
    </source>
</evidence>
<keyword evidence="3" id="KW-1185">Reference proteome</keyword>
<dbReference type="Gene3D" id="3.40.630.30">
    <property type="match status" value="1"/>
</dbReference>
<dbReference type="InterPro" id="IPR016181">
    <property type="entry name" value="Acyl_CoA_acyltransferase"/>
</dbReference>
<proteinExistence type="predicted"/>
<name>A0A941EJ01_9ACTN</name>
<comment type="caution">
    <text evidence="2">The sequence shown here is derived from an EMBL/GenBank/DDBJ whole genome shotgun (WGS) entry which is preliminary data.</text>
</comment>
<reference evidence="2" key="1">
    <citation type="submission" date="2021-04" db="EMBL/GenBank/DDBJ databases">
        <title>Genome based classification of Actinospica acidithermotolerans sp. nov., an actinobacterium isolated from an Indonesian hot spring.</title>
        <authorList>
            <person name="Kusuma A.B."/>
            <person name="Putra K.E."/>
            <person name="Nafisah S."/>
            <person name="Loh J."/>
            <person name="Nouioui I."/>
            <person name="Goodfellow M."/>
        </authorList>
    </citation>
    <scope>NUCLEOTIDE SEQUENCE</scope>
    <source>
        <strain evidence="2">MGRD01-02</strain>
    </source>
</reference>
<evidence type="ECO:0000259" key="1">
    <source>
        <dbReference type="PROSITE" id="PS51186"/>
    </source>
</evidence>
<organism evidence="2 3">
    <name type="scientific">Actinospica acidithermotolerans</name>
    <dbReference type="NCBI Taxonomy" id="2828514"/>
    <lineage>
        <taxon>Bacteria</taxon>
        <taxon>Bacillati</taxon>
        <taxon>Actinomycetota</taxon>
        <taxon>Actinomycetes</taxon>
        <taxon>Catenulisporales</taxon>
        <taxon>Actinospicaceae</taxon>
        <taxon>Actinospica</taxon>
    </lineage>
</organism>